<dbReference type="GO" id="GO:0002953">
    <property type="term" value="F:5'-deoxynucleotidase activity"/>
    <property type="evidence" value="ECO:0007669"/>
    <property type="project" value="InterPro"/>
</dbReference>
<evidence type="ECO:0000256" key="2">
    <source>
        <dbReference type="ARBA" id="ARBA00022801"/>
    </source>
</evidence>
<organism evidence="5 6">
    <name type="scientific">Candidatus Wildermuthbacteria bacterium RIFCSPLOWO2_02_FULL_47_9c</name>
    <dbReference type="NCBI Taxonomy" id="1802466"/>
    <lineage>
        <taxon>Bacteria</taxon>
        <taxon>Candidatus Wildermuthiibacteriota</taxon>
    </lineage>
</organism>
<sequence>MYSFLQFLKTIRQLKDIKRQGILYYGVKEKDVDSAVDHSFRLAVMIWLLGQGKKMNLAKAMKLALVHDLCKVYTGDITPYQGLFPKKDKGFRLAWRWRRLSLKEKEKRHKEKFQKEQAAMKKLTANLPPAMQGDIMNVWADYQKMESPEAKFVLQVDRIENLLEALECFENDPNFPTQPWWEHADEVVADKELLSLIDEISSEEERISNKRRKGKGETSKIRKKKLA</sequence>
<feature type="domain" description="HD" evidence="4">
    <location>
        <begin position="12"/>
        <end position="171"/>
    </location>
</feature>
<dbReference type="InterPro" id="IPR006674">
    <property type="entry name" value="HD_domain"/>
</dbReference>
<dbReference type="PANTHER" id="PTHR11845:SF13">
    <property type="entry name" value="5'-DEOXYNUCLEOTIDASE HDDC2"/>
    <property type="match status" value="1"/>
</dbReference>
<protein>
    <recommendedName>
        <fullName evidence="4">HD domain-containing protein</fullName>
    </recommendedName>
</protein>
<keyword evidence="1" id="KW-0479">Metal-binding</keyword>
<gene>
    <name evidence="5" type="ORF">A3J30_03575</name>
</gene>
<name>A0A1G2RVJ4_9BACT</name>
<dbReference type="Proteomes" id="UP000178222">
    <property type="component" value="Unassembled WGS sequence"/>
</dbReference>
<feature type="region of interest" description="Disordered" evidence="3">
    <location>
        <begin position="204"/>
        <end position="227"/>
    </location>
</feature>
<dbReference type="SUPFAM" id="SSF109604">
    <property type="entry name" value="HD-domain/PDEase-like"/>
    <property type="match status" value="1"/>
</dbReference>
<dbReference type="GO" id="GO:0046872">
    <property type="term" value="F:metal ion binding"/>
    <property type="evidence" value="ECO:0007669"/>
    <property type="project" value="UniProtKB-KW"/>
</dbReference>
<dbReference type="InterPro" id="IPR039356">
    <property type="entry name" value="YfbR/HDDC2"/>
</dbReference>
<evidence type="ECO:0000313" key="5">
    <source>
        <dbReference type="EMBL" id="OHA76847.1"/>
    </source>
</evidence>
<evidence type="ECO:0000313" key="6">
    <source>
        <dbReference type="Proteomes" id="UP000178222"/>
    </source>
</evidence>
<evidence type="ECO:0000256" key="1">
    <source>
        <dbReference type="ARBA" id="ARBA00022723"/>
    </source>
</evidence>
<dbReference type="Pfam" id="PF13023">
    <property type="entry name" value="HD_3"/>
    <property type="match status" value="1"/>
</dbReference>
<dbReference type="PANTHER" id="PTHR11845">
    <property type="entry name" value="5'-DEOXYNUCLEOTIDASE HDDC2"/>
    <property type="match status" value="1"/>
</dbReference>
<dbReference type="Gene3D" id="1.10.3210.10">
    <property type="entry name" value="Hypothetical protein af1432"/>
    <property type="match status" value="1"/>
</dbReference>
<evidence type="ECO:0000259" key="4">
    <source>
        <dbReference type="Pfam" id="PF13023"/>
    </source>
</evidence>
<accession>A0A1G2RVJ4</accession>
<reference evidence="5 6" key="1">
    <citation type="journal article" date="2016" name="Nat. Commun.">
        <title>Thousands of microbial genomes shed light on interconnected biogeochemical processes in an aquifer system.</title>
        <authorList>
            <person name="Anantharaman K."/>
            <person name="Brown C.T."/>
            <person name="Hug L.A."/>
            <person name="Sharon I."/>
            <person name="Castelle C.J."/>
            <person name="Probst A.J."/>
            <person name="Thomas B.C."/>
            <person name="Singh A."/>
            <person name="Wilkins M.J."/>
            <person name="Karaoz U."/>
            <person name="Brodie E.L."/>
            <person name="Williams K.H."/>
            <person name="Hubbard S.S."/>
            <person name="Banfield J.F."/>
        </authorList>
    </citation>
    <scope>NUCLEOTIDE SEQUENCE [LARGE SCALE GENOMIC DNA]</scope>
</reference>
<comment type="caution">
    <text evidence="5">The sequence shown here is derived from an EMBL/GenBank/DDBJ whole genome shotgun (WGS) entry which is preliminary data.</text>
</comment>
<keyword evidence="2" id="KW-0378">Hydrolase</keyword>
<dbReference type="EMBL" id="MHUL01000022">
    <property type="protein sequence ID" value="OHA76847.1"/>
    <property type="molecule type" value="Genomic_DNA"/>
</dbReference>
<proteinExistence type="predicted"/>
<dbReference type="GO" id="GO:0005737">
    <property type="term" value="C:cytoplasm"/>
    <property type="evidence" value="ECO:0007669"/>
    <property type="project" value="TreeGrafter"/>
</dbReference>
<dbReference type="AlphaFoldDB" id="A0A1G2RVJ4"/>
<evidence type="ECO:0000256" key="3">
    <source>
        <dbReference type="SAM" id="MobiDB-lite"/>
    </source>
</evidence>